<dbReference type="SUPFAM" id="SSF52922">
    <property type="entry name" value="TK C-terminal domain-like"/>
    <property type="match status" value="1"/>
</dbReference>
<feature type="site" description="Important for catalytic activity" evidence="11">
    <location>
        <position position="31"/>
    </location>
</feature>
<dbReference type="FunFam" id="3.40.50.970:FF:000012">
    <property type="entry name" value="Pyruvate:ferredoxin (Flavodoxin) oxidoreductase"/>
    <property type="match status" value="1"/>
</dbReference>
<feature type="binding site" evidence="12">
    <location>
        <position position="697"/>
    </location>
    <ligand>
        <name>[4Fe-4S] cluster</name>
        <dbReference type="ChEBI" id="CHEBI:49883"/>
        <label>1</label>
    </ligand>
</feature>
<dbReference type="Pfam" id="PF10371">
    <property type="entry name" value="EKR"/>
    <property type="match status" value="1"/>
</dbReference>
<keyword evidence="6 9" id="KW-0560">Oxidoreductase</keyword>
<protein>
    <recommendedName>
        <fullName evidence="9">Pyruvate:ferredoxin oxidoreductase</fullName>
        <ecNumber evidence="9">1.2.7.1</ecNumber>
    </recommendedName>
    <alternativeName>
        <fullName evidence="9">Pyruvate synthase</fullName>
    </alternativeName>
</protein>
<dbReference type="InterPro" id="IPR009014">
    <property type="entry name" value="Transketo_C/PFOR_II"/>
</dbReference>
<keyword evidence="4 12" id="KW-0479">Metal-binding</keyword>
<feature type="binding site" evidence="12">
    <location>
        <position position="748"/>
    </location>
    <ligand>
        <name>[4Fe-4S] cluster</name>
        <dbReference type="ChEBI" id="CHEBI:49883"/>
        <label>2</label>
    </ligand>
</feature>
<sequence>MARKMKTMDGNHAAAHASYAFSDVAAIYPITPSSVMAEATDEWATQGRKNIFGQEVQVTEMQSEAGAAGAVHGSLAAGALTTTYTASQGLLLMIPNLYKIAGEQLPGVINVSARAVASHALSIFGDHSDVMACRQTGCAMLCESSVQEVMDLTPVAHLAAIKGKVPFINFFDGFRTSHEIQKIETWDYEDLKDMADMDAIAEFRNHALNPNHPCQRGSAQNPDIFFQAREACNPYYDALPAVVQEYMDKVNEKIGTDYKLFNYYGAEDAESVIVAMGSVNDTIEETIDYLMASGKKVGVVKVRLYRPFCAQALIDAIPDSVKQITVLDRTKEPGALGEPLYLDVVAALKDSKFKDVPVFSGRYGLGSKDTTPAQIVAVYENTTKEKFTLGIVDDVTNLSLETGEAIVTTPEGTTNCKFWGLGADGTVGANKNSIKIIGDNTDMYAQAYFDYDSKKSGGVTMSHLRFGKKPIKSTYLIHKANFVACHNPSYINKYNMVQELVDGGTFLLNCPWDMDGLEKHLPGQVKAFIANHNIKFYTIDGVKIGIETGMGPTRINTILQSAFFKLTGIIPEEQAIELMKAAAKATYGRKGDDIVQKNWAAIDAGAKQVHEVEVPESWKDAADEGLFMAHAEGGREDVVDFVNNIQAKVNAQEGNSLPVSAFKNYVDGTTPSGSSAFEKRGIAVNIPIWQPENCIQCNRCAYVCPHAVIRPVALTADEAANAPEGMQTLDMTGMKEYKFAITVSAYDCTGCGSCANVCPGKKGAKALAMENMEANAGEQKFFDYGISLPVKEDVIAKFKETTVKGSQFKQPLLEFSGACAGCGETPYAKLITQLFGDRMYIANATGCSSIWGNSSPSTPYTVNAKGQGPAWSNSLFEDNAEFGYGMLLAQNAIRGGLKEKVEDLVANGENEDVKAAGQEWLDTYGCGATNGTATDKLIAALEACGCDKAKEILAQKDFLGKKSQWVFGGDGWAYDIGFGGVDHVLASGKDINIMVFDTEVYSNTGGQSSKATPTGAIAQFAAGGKEVKKKDLASIAMSYGYVYVAQISMGADFNQAIKAIAEAEAYPGPSLIIAYAPCINHGIKKGMAKAQTEEELAVKCGYWHNFRFNPAAEGNKFTLDSKEPNMDDYQAFLDGEVRYNSLKRQNPEKAERLFAKNESEAKERYSYLKKLVTLYGTEE</sequence>
<feature type="site" description="Important for catalytic activity" evidence="11">
    <location>
        <position position="1003"/>
    </location>
</feature>
<comment type="similarity">
    <text evidence="1 9">Belongs to the pyruvate:ferredoxin/flavodoxin oxidoreductase family.</text>
</comment>
<feature type="binding site" evidence="12">
    <location>
        <position position="700"/>
    </location>
    <ligand>
        <name>[4Fe-4S] cluster</name>
        <dbReference type="ChEBI" id="CHEBI:49883"/>
        <label>1</label>
    </ligand>
</feature>
<name>A0A9D2RW58_9FIRM</name>
<evidence type="ECO:0000256" key="2">
    <source>
        <dbReference type="ARBA" id="ARBA00022448"/>
    </source>
</evidence>
<feature type="binding site" evidence="10">
    <location>
        <position position="64"/>
    </location>
    <ligand>
        <name>thiamine diphosphate</name>
        <dbReference type="ChEBI" id="CHEBI:58937"/>
    </ligand>
</feature>
<dbReference type="InterPro" id="IPR033412">
    <property type="entry name" value="PFOR_II"/>
</dbReference>
<dbReference type="GO" id="GO:0030976">
    <property type="term" value="F:thiamine pyrophosphate binding"/>
    <property type="evidence" value="ECO:0007669"/>
    <property type="project" value="InterPro"/>
</dbReference>
<dbReference type="Pfam" id="PF01558">
    <property type="entry name" value="POR"/>
    <property type="match status" value="1"/>
</dbReference>
<evidence type="ECO:0000313" key="14">
    <source>
        <dbReference type="EMBL" id="HJB28917.1"/>
    </source>
</evidence>
<dbReference type="InterPro" id="IPR011766">
    <property type="entry name" value="TPP_enzyme_TPP-bd"/>
</dbReference>
<dbReference type="PROSITE" id="PS00198">
    <property type="entry name" value="4FE4S_FER_1"/>
    <property type="match status" value="1"/>
</dbReference>
<dbReference type="FunFam" id="3.40.50.920:FF:000007">
    <property type="entry name" value="Pyruvate:ferredoxin (Flavodoxin) oxidoreductase"/>
    <property type="match status" value="1"/>
</dbReference>
<organism evidence="14 15">
    <name type="scientific">Candidatus Blautia faecavium</name>
    <dbReference type="NCBI Taxonomy" id="2838487"/>
    <lineage>
        <taxon>Bacteria</taxon>
        <taxon>Bacillati</taxon>
        <taxon>Bacillota</taxon>
        <taxon>Clostridia</taxon>
        <taxon>Lachnospirales</taxon>
        <taxon>Lachnospiraceae</taxon>
        <taxon>Blautia</taxon>
    </lineage>
</organism>
<proteinExistence type="inferred from homology"/>
<dbReference type="Gene3D" id="3.40.50.970">
    <property type="match status" value="2"/>
</dbReference>
<dbReference type="FunFam" id="3.40.50.970:FF:000041">
    <property type="entry name" value="Pyruvate:ferredoxin (Flavodoxin) oxidoreductase"/>
    <property type="match status" value="1"/>
</dbReference>
<dbReference type="SMART" id="SM00890">
    <property type="entry name" value="EKR"/>
    <property type="match status" value="1"/>
</dbReference>
<dbReference type="PANTHER" id="PTHR32154:SF0">
    <property type="entry name" value="PYRUVATE-FLAVODOXIN OXIDOREDUCTASE-RELATED"/>
    <property type="match status" value="1"/>
</dbReference>
<dbReference type="PANTHER" id="PTHR32154">
    <property type="entry name" value="PYRUVATE-FLAVODOXIN OXIDOREDUCTASE-RELATED"/>
    <property type="match status" value="1"/>
</dbReference>
<feature type="binding site" evidence="10">
    <location>
        <position position="847"/>
    </location>
    <ligand>
        <name>thiamine diphosphate</name>
        <dbReference type="ChEBI" id="CHEBI:58937"/>
    </ligand>
</feature>
<dbReference type="AlphaFoldDB" id="A0A9D2RW58"/>
<dbReference type="PIRSF" id="PIRSF000159">
    <property type="entry name" value="NifJ"/>
    <property type="match status" value="1"/>
</dbReference>
<comment type="catalytic activity">
    <reaction evidence="9">
        <text>2 oxidized [2Fe-2S]-[ferredoxin] + pyruvate + CoA = 2 reduced [2Fe-2S]-[ferredoxin] + acetyl-CoA + CO2 + H(+)</text>
        <dbReference type="Rhea" id="RHEA:12765"/>
        <dbReference type="Rhea" id="RHEA-COMP:10000"/>
        <dbReference type="Rhea" id="RHEA-COMP:10001"/>
        <dbReference type="ChEBI" id="CHEBI:15361"/>
        <dbReference type="ChEBI" id="CHEBI:15378"/>
        <dbReference type="ChEBI" id="CHEBI:16526"/>
        <dbReference type="ChEBI" id="CHEBI:33737"/>
        <dbReference type="ChEBI" id="CHEBI:33738"/>
        <dbReference type="ChEBI" id="CHEBI:57287"/>
        <dbReference type="ChEBI" id="CHEBI:57288"/>
        <dbReference type="EC" id="1.2.7.1"/>
    </reaction>
</comment>
<comment type="cofactor">
    <cofactor evidence="12">
        <name>[4Fe-4S] cluster</name>
        <dbReference type="ChEBI" id="CHEBI:49883"/>
    </cofactor>
    <text evidence="12">Binds 3 [4Fe-4S] clusters per subunit.</text>
</comment>
<dbReference type="NCBIfam" id="TIGR02176">
    <property type="entry name" value="pyruv_ox_red"/>
    <property type="match status" value="1"/>
</dbReference>
<comment type="caution">
    <text evidence="14">The sequence shown here is derived from an EMBL/GenBank/DDBJ whole genome shotgun (WGS) entry which is preliminary data.</text>
</comment>
<feature type="binding site" evidence="12">
    <location>
        <position position="704"/>
    </location>
    <ligand>
        <name>[4Fe-4S] cluster</name>
        <dbReference type="ChEBI" id="CHEBI:49883"/>
        <label>2</label>
    </ligand>
</feature>
<evidence type="ECO:0000256" key="11">
    <source>
        <dbReference type="PIRSR" id="PIRSR000159-2"/>
    </source>
</evidence>
<keyword evidence="5 9" id="KW-0249">Electron transport</keyword>
<dbReference type="Pfam" id="PF17147">
    <property type="entry name" value="PFOR_II"/>
    <property type="match status" value="1"/>
</dbReference>
<dbReference type="CDD" id="cd03377">
    <property type="entry name" value="TPP_PFOR_PNO"/>
    <property type="match status" value="1"/>
</dbReference>
<dbReference type="GO" id="GO:0005506">
    <property type="term" value="F:iron ion binding"/>
    <property type="evidence" value="ECO:0007669"/>
    <property type="project" value="InterPro"/>
</dbReference>
<dbReference type="GO" id="GO:0019164">
    <property type="term" value="F:pyruvate synthase activity"/>
    <property type="evidence" value="ECO:0007669"/>
    <property type="project" value="UniProtKB-EC"/>
</dbReference>
<feature type="binding site" evidence="12">
    <location>
        <position position="847"/>
    </location>
    <ligand>
        <name>[4Fe-4S] cluster</name>
        <dbReference type="ChEBI" id="CHEBI:49883"/>
        <label>3</label>
    </ligand>
</feature>
<dbReference type="Pfam" id="PF02775">
    <property type="entry name" value="TPP_enzyme_C"/>
    <property type="match status" value="1"/>
</dbReference>
<evidence type="ECO:0000256" key="6">
    <source>
        <dbReference type="ARBA" id="ARBA00023002"/>
    </source>
</evidence>
<reference evidence="14" key="2">
    <citation type="submission" date="2021-04" db="EMBL/GenBank/DDBJ databases">
        <authorList>
            <person name="Gilroy R."/>
        </authorList>
    </citation>
    <scope>NUCLEOTIDE SEQUENCE</scope>
    <source>
        <strain evidence="14">ChiSjej1B19-5720</strain>
    </source>
</reference>
<dbReference type="EMBL" id="DWYZ01000168">
    <property type="protein sequence ID" value="HJB28917.1"/>
    <property type="molecule type" value="Genomic_DNA"/>
</dbReference>
<dbReference type="InterPro" id="IPR029061">
    <property type="entry name" value="THDP-binding"/>
</dbReference>
<dbReference type="InterPro" id="IPR002869">
    <property type="entry name" value="Pyrv_flavodox_OxRed_cen"/>
</dbReference>
<dbReference type="Gene3D" id="3.30.70.20">
    <property type="match status" value="1"/>
</dbReference>
<dbReference type="SUPFAM" id="SSF53323">
    <property type="entry name" value="Pyruvate-ferredoxin oxidoreductase, PFOR, domain III"/>
    <property type="match status" value="1"/>
</dbReference>
<feature type="binding site" evidence="10">
    <location>
        <begin position="998"/>
        <end position="1003"/>
    </location>
    <ligand>
        <name>thiamine diphosphate</name>
        <dbReference type="ChEBI" id="CHEBI:58937"/>
    </ligand>
</feature>
<dbReference type="PROSITE" id="PS51379">
    <property type="entry name" value="4FE4S_FER_2"/>
    <property type="match status" value="2"/>
</dbReference>
<dbReference type="InterPro" id="IPR011895">
    <property type="entry name" value="Pyrv_flavodox_OxRed"/>
</dbReference>
<keyword evidence="3 12" id="KW-0004">4Fe-4S</keyword>
<dbReference type="InterPro" id="IPR050722">
    <property type="entry name" value="Pyruvate:ferred/Flavod_OxRd"/>
</dbReference>
<dbReference type="SUPFAM" id="SSF54862">
    <property type="entry name" value="4Fe-4S ferredoxins"/>
    <property type="match status" value="1"/>
</dbReference>
<dbReference type="InterPro" id="IPR019456">
    <property type="entry name" value="Pyrv-flavodox_OxRtase_EKR"/>
</dbReference>
<evidence type="ECO:0000256" key="9">
    <source>
        <dbReference type="PIRNR" id="PIRNR000159"/>
    </source>
</evidence>
<feature type="binding site" evidence="12">
    <location>
        <position position="1078"/>
    </location>
    <ligand>
        <name>[4Fe-4S] cluster</name>
        <dbReference type="ChEBI" id="CHEBI:49883"/>
        <label>3</label>
    </ligand>
</feature>
<evidence type="ECO:0000259" key="13">
    <source>
        <dbReference type="PROSITE" id="PS51379"/>
    </source>
</evidence>
<dbReference type="Gene3D" id="3.40.920.10">
    <property type="entry name" value="Pyruvate-ferredoxin oxidoreductase, PFOR, domain III"/>
    <property type="match status" value="1"/>
</dbReference>
<gene>
    <name evidence="14" type="primary">nifJ</name>
    <name evidence="14" type="ORF">IAA06_09015</name>
</gene>
<keyword evidence="2 9" id="KW-0813">Transport</keyword>
<evidence type="ECO:0000313" key="15">
    <source>
        <dbReference type="Proteomes" id="UP000823842"/>
    </source>
</evidence>
<dbReference type="GO" id="GO:0022900">
    <property type="term" value="P:electron transport chain"/>
    <property type="evidence" value="ECO:0007669"/>
    <property type="project" value="InterPro"/>
</dbReference>
<keyword evidence="8 12" id="KW-0411">Iron-sulfur</keyword>
<accession>A0A9D2RW58</accession>
<evidence type="ECO:0000256" key="1">
    <source>
        <dbReference type="ARBA" id="ARBA00009032"/>
    </source>
</evidence>
<feature type="binding site" evidence="12">
    <location>
        <position position="819"/>
    </location>
    <ligand>
        <name>[4Fe-4S] cluster</name>
        <dbReference type="ChEBI" id="CHEBI:49883"/>
        <label>3</label>
    </ligand>
</feature>
<reference evidence="14" key="1">
    <citation type="journal article" date="2021" name="PeerJ">
        <title>Extensive microbial diversity within the chicken gut microbiome revealed by metagenomics and culture.</title>
        <authorList>
            <person name="Gilroy R."/>
            <person name="Ravi A."/>
            <person name="Getino M."/>
            <person name="Pursley I."/>
            <person name="Horton D.L."/>
            <person name="Alikhan N.F."/>
            <person name="Baker D."/>
            <person name="Gharbi K."/>
            <person name="Hall N."/>
            <person name="Watson M."/>
            <person name="Adriaenssens E.M."/>
            <person name="Foster-Nyarko E."/>
            <person name="Jarju S."/>
            <person name="Secka A."/>
            <person name="Antonio M."/>
            <person name="Oren A."/>
            <person name="Chaudhuri R.R."/>
            <person name="La Ragione R."/>
            <person name="Hildebrand F."/>
            <person name="Pallen M.J."/>
        </authorList>
    </citation>
    <scope>NUCLEOTIDE SEQUENCE</scope>
    <source>
        <strain evidence="14">ChiSjej1B19-5720</strain>
    </source>
</reference>
<dbReference type="InterPro" id="IPR002880">
    <property type="entry name" value="Pyrv_Fd/Flavodoxin_OxRdtase_N"/>
</dbReference>
<evidence type="ECO:0000256" key="12">
    <source>
        <dbReference type="PIRSR" id="PIRSR000159-50"/>
    </source>
</evidence>
<evidence type="ECO:0000256" key="4">
    <source>
        <dbReference type="ARBA" id="ARBA00022723"/>
    </source>
</evidence>
<dbReference type="GO" id="GO:0051539">
    <property type="term" value="F:4 iron, 4 sulfur cluster binding"/>
    <property type="evidence" value="ECO:0007669"/>
    <property type="project" value="UniProtKB-KW"/>
</dbReference>
<dbReference type="InterPro" id="IPR017896">
    <property type="entry name" value="4Fe4S_Fe-S-bd"/>
</dbReference>
<feature type="binding site" evidence="12">
    <location>
        <position position="758"/>
    </location>
    <ligand>
        <name>[4Fe-4S] cluster</name>
        <dbReference type="ChEBI" id="CHEBI:49883"/>
        <label>1</label>
    </ligand>
</feature>
<dbReference type="EC" id="1.2.7.1" evidence="9"/>
<dbReference type="GO" id="GO:0006979">
    <property type="term" value="P:response to oxidative stress"/>
    <property type="evidence" value="ECO:0007669"/>
    <property type="project" value="TreeGrafter"/>
</dbReference>
<dbReference type="FunFam" id="3.40.920.10:FF:000001">
    <property type="entry name" value="Pyruvate:ferredoxin (Flavodoxin) oxidoreductase"/>
    <property type="match status" value="1"/>
</dbReference>
<dbReference type="CDD" id="cd07034">
    <property type="entry name" value="TPP_PYR_PFOR_IOR-alpha_like"/>
    <property type="match status" value="1"/>
</dbReference>
<dbReference type="Pfam" id="PF12838">
    <property type="entry name" value="Fer4_7"/>
    <property type="match status" value="1"/>
</dbReference>
<dbReference type="Proteomes" id="UP000823842">
    <property type="component" value="Unassembled WGS sequence"/>
</dbReference>
<evidence type="ECO:0000256" key="5">
    <source>
        <dbReference type="ARBA" id="ARBA00022982"/>
    </source>
</evidence>
<feature type="site" description="Important for catalytic activity" evidence="11">
    <location>
        <position position="64"/>
    </location>
</feature>
<feature type="binding site" evidence="10">
    <location>
        <position position="824"/>
    </location>
    <ligand>
        <name>thiamine diphosphate</name>
        <dbReference type="ChEBI" id="CHEBI:58937"/>
    </ligand>
</feature>
<keyword evidence="14" id="KW-0670">Pyruvate</keyword>
<dbReference type="Pfam" id="PF01855">
    <property type="entry name" value="POR_N"/>
    <property type="match status" value="1"/>
</dbReference>
<feature type="binding site" evidence="12">
    <location>
        <position position="754"/>
    </location>
    <ligand>
        <name>[4Fe-4S] cluster</name>
        <dbReference type="ChEBI" id="CHEBI:49883"/>
        <label>2</label>
    </ligand>
</feature>
<dbReference type="SUPFAM" id="SSF52518">
    <property type="entry name" value="Thiamin diphosphate-binding fold (THDP-binding)"/>
    <property type="match status" value="2"/>
</dbReference>
<dbReference type="Gene3D" id="3.40.50.920">
    <property type="match status" value="1"/>
</dbReference>
<feature type="domain" description="4Fe-4S ferredoxin-type" evidence="13">
    <location>
        <begin position="739"/>
        <end position="770"/>
    </location>
</feature>
<feature type="binding site" evidence="12">
    <location>
        <position position="822"/>
    </location>
    <ligand>
        <name>[4Fe-4S] cluster</name>
        <dbReference type="ChEBI" id="CHEBI:49883"/>
        <label>3</label>
    </ligand>
</feature>
<dbReference type="FunFam" id="3.30.70.20:FF:000022">
    <property type="entry name" value="Pyruvate:ferredoxin (Flavodoxin) oxidoreductase"/>
    <property type="match status" value="1"/>
</dbReference>
<evidence type="ECO:0000256" key="3">
    <source>
        <dbReference type="ARBA" id="ARBA00022485"/>
    </source>
</evidence>
<dbReference type="InterPro" id="IPR037112">
    <property type="entry name" value="Pyrv-flavodox_OxR_EKR_sf"/>
</dbReference>
<dbReference type="Gene3D" id="4.10.780.10">
    <property type="entry name" value="Pyruvate-flavodoxin oxidoreductase, EKR domain"/>
    <property type="match status" value="1"/>
</dbReference>
<feature type="binding site" evidence="10">
    <location>
        <begin position="969"/>
        <end position="972"/>
    </location>
    <ligand>
        <name>thiamine diphosphate</name>
        <dbReference type="ChEBI" id="CHEBI:58937"/>
    </ligand>
</feature>
<feature type="binding site" evidence="10">
    <location>
        <position position="114"/>
    </location>
    <ligand>
        <name>pyruvate</name>
        <dbReference type="ChEBI" id="CHEBI:15361"/>
    </ligand>
</feature>
<feature type="binding site" evidence="12">
    <location>
        <position position="751"/>
    </location>
    <ligand>
        <name>[4Fe-4S] cluster</name>
        <dbReference type="ChEBI" id="CHEBI:49883"/>
        <label>2</label>
    </ligand>
</feature>
<feature type="binding site" evidence="10">
    <location>
        <position position="31"/>
    </location>
    <ligand>
        <name>pyruvate</name>
        <dbReference type="ChEBI" id="CHEBI:15361"/>
    </ligand>
</feature>
<evidence type="ECO:0000256" key="7">
    <source>
        <dbReference type="ARBA" id="ARBA00023004"/>
    </source>
</evidence>
<feature type="site" description="Important for catalytic activity" evidence="11">
    <location>
        <position position="114"/>
    </location>
</feature>
<dbReference type="InterPro" id="IPR017900">
    <property type="entry name" value="4Fe4S_Fe_S_CS"/>
</dbReference>
<dbReference type="InterPro" id="IPR019752">
    <property type="entry name" value="Pyrv/ketoisovalerate_OxRed_cat"/>
</dbReference>
<evidence type="ECO:0000256" key="10">
    <source>
        <dbReference type="PIRSR" id="PIRSR000159-1"/>
    </source>
</evidence>
<feature type="domain" description="4Fe-4S ferredoxin-type" evidence="13">
    <location>
        <begin position="685"/>
        <end position="714"/>
    </location>
</feature>
<keyword evidence="7 12" id="KW-0408">Iron</keyword>
<feature type="binding site" evidence="12">
    <location>
        <position position="694"/>
    </location>
    <ligand>
        <name>[4Fe-4S] cluster</name>
        <dbReference type="ChEBI" id="CHEBI:49883"/>
        <label>1</label>
    </ligand>
</feature>
<evidence type="ECO:0000256" key="8">
    <source>
        <dbReference type="ARBA" id="ARBA00023014"/>
    </source>
</evidence>